<reference evidence="2" key="1">
    <citation type="journal article" date="2020" name="bioRxiv">
        <title>Whole genome comparisons of ergot fungi reveals the divergence and evolution of species within the genus Claviceps are the result of varying mechanisms driving genome evolution and host range expansion.</title>
        <authorList>
            <person name="Wyka S.A."/>
            <person name="Mondo S.J."/>
            <person name="Liu M."/>
            <person name="Dettman J."/>
            <person name="Nalam V."/>
            <person name="Broders K.D."/>
        </authorList>
    </citation>
    <scope>NUCLEOTIDE SEQUENCE</scope>
    <source>
        <strain evidence="2">CCC 602</strain>
    </source>
</reference>
<protein>
    <submittedName>
        <fullName evidence="2">Uncharacterized protein</fullName>
    </submittedName>
</protein>
<proteinExistence type="predicted"/>
<comment type="caution">
    <text evidence="2">The sequence shown here is derived from an EMBL/GenBank/DDBJ whole genome shotgun (WGS) entry which is preliminary data.</text>
</comment>
<feature type="non-terminal residue" evidence="2">
    <location>
        <position position="75"/>
    </location>
</feature>
<dbReference type="Proteomes" id="UP000748025">
    <property type="component" value="Unassembled WGS sequence"/>
</dbReference>
<accession>A0A9P7STU9</accession>
<gene>
    <name evidence="2" type="ORF">E4U43_005810</name>
</gene>
<feature type="region of interest" description="Disordered" evidence="1">
    <location>
        <begin position="37"/>
        <end position="75"/>
    </location>
</feature>
<evidence type="ECO:0000313" key="2">
    <source>
        <dbReference type="EMBL" id="KAG5985895.1"/>
    </source>
</evidence>
<keyword evidence="3" id="KW-1185">Reference proteome</keyword>
<feature type="compositionally biased region" description="Polar residues" evidence="1">
    <location>
        <begin position="39"/>
        <end position="49"/>
    </location>
</feature>
<dbReference type="EMBL" id="SRPW01003882">
    <property type="protein sequence ID" value="KAG5985895.1"/>
    <property type="molecule type" value="Genomic_DNA"/>
</dbReference>
<dbReference type="AlphaFoldDB" id="A0A9P7STU9"/>
<evidence type="ECO:0000313" key="3">
    <source>
        <dbReference type="Proteomes" id="UP000748025"/>
    </source>
</evidence>
<sequence length="75" mass="8071">MEHLDGREWDLGGHVRGCIVGLIQCWLEVGQADAGGRRQTATANGNGKRQTAAAHDNGEQTADMDMDMDMGQTVD</sequence>
<organism evidence="2 3">
    <name type="scientific">Claviceps pusilla</name>
    <dbReference type="NCBI Taxonomy" id="123648"/>
    <lineage>
        <taxon>Eukaryota</taxon>
        <taxon>Fungi</taxon>
        <taxon>Dikarya</taxon>
        <taxon>Ascomycota</taxon>
        <taxon>Pezizomycotina</taxon>
        <taxon>Sordariomycetes</taxon>
        <taxon>Hypocreomycetidae</taxon>
        <taxon>Hypocreales</taxon>
        <taxon>Clavicipitaceae</taxon>
        <taxon>Claviceps</taxon>
    </lineage>
</organism>
<evidence type="ECO:0000256" key="1">
    <source>
        <dbReference type="SAM" id="MobiDB-lite"/>
    </source>
</evidence>
<name>A0A9P7STU9_9HYPO</name>